<organism evidence="1 2">
    <name type="scientific">Rhodoferax ferrireducens</name>
    <dbReference type="NCBI Taxonomy" id="192843"/>
    <lineage>
        <taxon>Bacteria</taxon>
        <taxon>Pseudomonadati</taxon>
        <taxon>Pseudomonadota</taxon>
        <taxon>Betaproteobacteria</taxon>
        <taxon>Burkholderiales</taxon>
        <taxon>Comamonadaceae</taxon>
        <taxon>Rhodoferax</taxon>
    </lineage>
</organism>
<name>A0ABU2CBT2_9BURK</name>
<evidence type="ECO:0000313" key="1">
    <source>
        <dbReference type="EMBL" id="MDR7378677.1"/>
    </source>
</evidence>
<gene>
    <name evidence="1" type="ORF">J2X19_003371</name>
</gene>
<dbReference type="Proteomes" id="UP001180487">
    <property type="component" value="Unassembled WGS sequence"/>
</dbReference>
<evidence type="ECO:0008006" key="3">
    <source>
        <dbReference type="Google" id="ProtNLM"/>
    </source>
</evidence>
<evidence type="ECO:0000313" key="2">
    <source>
        <dbReference type="Proteomes" id="UP001180487"/>
    </source>
</evidence>
<accession>A0ABU2CBT2</accession>
<sequence>MLRAVILFLLLANGLYYAWSQGLLAAYGLAPTVESEPQRLLQQIHPEMVEVLPPNSAAAAPAPTPVASAAVAAAETTECLTAGPFDAARGAALAQSLAVLPAGSWTLDEAVEPGRWIVYMGRYPNADWVDRKKAELRGLRVKYEAPPKALEPGLSLGGFDSEAAANKSLGDLTQRGVRTARVVLEHPEVRGVQLRLPAVDAAIKTQLDGLKPALAGRPLRAC</sequence>
<protein>
    <recommendedName>
        <fullName evidence="3">SPOR domain-containing protein</fullName>
    </recommendedName>
</protein>
<comment type="caution">
    <text evidence="1">The sequence shown here is derived from an EMBL/GenBank/DDBJ whole genome shotgun (WGS) entry which is preliminary data.</text>
</comment>
<proteinExistence type="predicted"/>
<dbReference type="EMBL" id="JAVDXT010000003">
    <property type="protein sequence ID" value="MDR7378677.1"/>
    <property type="molecule type" value="Genomic_DNA"/>
</dbReference>
<reference evidence="1 2" key="1">
    <citation type="submission" date="2023-07" db="EMBL/GenBank/DDBJ databases">
        <title>Sorghum-associated microbial communities from plants grown in Nebraska, USA.</title>
        <authorList>
            <person name="Schachtman D."/>
        </authorList>
    </citation>
    <scope>NUCLEOTIDE SEQUENCE [LARGE SCALE GENOMIC DNA]</scope>
    <source>
        <strain evidence="1 2">BE313</strain>
    </source>
</reference>
<dbReference type="RefSeq" id="WP_310374975.1">
    <property type="nucleotide sequence ID" value="NZ_JAVDXT010000003.1"/>
</dbReference>
<keyword evidence="2" id="KW-1185">Reference proteome</keyword>